<dbReference type="Proteomes" id="UP000219338">
    <property type="component" value="Unassembled WGS sequence"/>
</dbReference>
<proteinExistence type="predicted"/>
<dbReference type="AlphaFoldDB" id="A0A284R893"/>
<evidence type="ECO:0000313" key="2">
    <source>
        <dbReference type="EMBL" id="SJL04919.1"/>
    </source>
</evidence>
<accession>A0A284R893</accession>
<feature type="region of interest" description="Disordered" evidence="1">
    <location>
        <begin position="90"/>
        <end position="189"/>
    </location>
</feature>
<feature type="compositionally biased region" description="Polar residues" evidence="1">
    <location>
        <begin position="175"/>
        <end position="189"/>
    </location>
</feature>
<feature type="compositionally biased region" description="Acidic residues" evidence="1">
    <location>
        <begin position="152"/>
        <end position="173"/>
    </location>
</feature>
<reference evidence="3" key="1">
    <citation type="journal article" date="2017" name="Nat. Ecol. Evol.">
        <title>Genome expansion and lineage-specific genetic innovations in the forest pathogenic fungi Armillaria.</title>
        <authorList>
            <person name="Sipos G."/>
            <person name="Prasanna A.N."/>
            <person name="Walter M.C."/>
            <person name="O'Connor E."/>
            <person name="Balint B."/>
            <person name="Krizsan K."/>
            <person name="Kiss B."/>
            <person name="Hess J."/>
            <person name="Varga T."/>
            <person name="Slot J."/>
            <person name="Riley R."/>
            <person name="Boka B."/>
            <person name="Rigling D."/>
            <person name="Barry K."/>
            <person name="Lee J."/>
            <person name="Mihaltcheva S."/>
            <person name="LaButti K."/>
            <person name="Lipzen A."/>
            <person name="Waldron R."/>
            <person name="Moloney N.M."/>
            <person name="Sperisen C."/>
            <person name="Kredics L."/>
            <person name="Vagvoelgyi C."/>
            <person name="Patrignani A."/>
            <person name="Fitzpatrick D."/>
            <person name="Nagy I."/>
            <person name="Doyle S."/>
            <person name="Anderson J.B."/>
            <person name="Grigoriev I.V."/>
            <person name="Gueldener U."/>
            <person name="Muensterkoetter M."/>
            <person name="Nagy L.G."/>
        </authorList>
    </citation>
    <scope>NUCLEOTIDE SEQUENCE [LARGE SCALE GENOMIC DNA]</scope>
    <source>
        <strain evidence="3">C18/9</strain>
    </source>
</reference>
<keyword evidence="3" id="KW-1185">Reference proteome</keyword>
<evidence type="ECO:0000256" key="1">
    <source>
        <dbReference type="SAM" id="MobiDB-lite"/>
    </source>
</evidence>
<sequence>MSSRLSILSRPDGTRVIVVGVARSGRALRRSVRFGESTPSVNRISRNFLRTPVADSLDGVQDSSTFECIEASGETVQGLNELVVASQTASGSTLCDGVTEPPLERYPDHRPVTPSPQPRTRRNPALSLETVAAPRGCVSPSVRTRTPLFFSSDEESDQDGGDGLEGDGLEDTFDANATSFSPPPQSRLSRSMQIMSPSSLYVWLSIHDGISEEVGVEKGIAPFLERTVDGGIQLRLDLTMLQWFDPANDAFITPQRLRSFFSRVPNVRVWTYRDPVPFSQCADAPLILGSIGPGVSSPELRMLGTPWRVSPVDGDRPHAARFFELVGSDTGGLLFVIFLVPSTLSPHHVPQSALPAAAPFPPCPSMRSMPPIETWNEVFAELRSLLQQLQS</sequence>
<dbReference type="EMBL" id="FUEG01000005">
    <property type="protein sequence ID" value="SJL04919.1"/>
    <property type="molecule type" value="Genomic_DNA"/>
</dbReference>
<name>A0A284R893_ARMOS</name>
<gene>
    <name evidence="2" type="ORF">ARMOST_08290</name>
</gene>
<feature type="compositionally biased region" description="Basic and acidic residues" evidence="1">
    <location>
        <begin position="102"/>
        <end position="111"/>
    </location>
</feature>
<organism evidence="2 3">
    <name type="scientific">Armillaria ostoyae</name>
    <name type="common">Armillaria root rot fungus</name>
    <dbReference type="NCBI Taxonomy" id="47428"/>
    <lineage>
        <taxon>Eukaryota</taxon>
        <taxon>Fungi</taxon>
        <taxon>Dikarya</taxon>
        <taxon>Basidiomycota</taxon>
        <taxon>Agaricomycotina</taxon>
        <taxon>Agaricomycetes</taxon>
        <taxon>Agaricomycetidae</taxon>
        <taxon>Agaricales</taxon>
        <taxon>Marasmiineae</taxon>
        <taxon>Physalacriaceae</taxon>
        <taxon>Armillaria</taxon>
    </lineage>
</organism>
<protein>
    <submittedName>
        <fullName evidence="2">Uncharacterized protein</fullName>
    </submittedName>
</protein>
<evidence type="ECO:0000313" key="3">
    <source>
        <dbReference type="Proteomes" id="UP000219338"/>
    </source>
</evidence>